<evidence type="ECO:0000259" key="7">
    <source>
        <dbReference type="Pfam" id="PF00753"/>
    </source>
</evidence>
<keyword evidence="5 6" id="KW-0472">Membrane</keyword>
<feature type="domain" description="ComEC/Rec2-related protein" evidence="8">
    <location>
        <begin position="242"/>
        <end position="509"/>
    </location>
</feature>
<dbReference type="SUPFAM" id="SSF56281">
    <property type="entry name" value="Metallo-hydrolase/oxidoreductase"/>
    <property type="match status" value="1"/>
</dbReference>
<evidence type="ECO:0000256" key="3">
    <source>
        <dbReference type="ARBA" id="ARBA00022692"/>
    </source>
</evidence>
<keyword evidence="11" id="KW-1185">Reference proteome</keyword>
<dbReference type="Gene3D" id="3.60.15.10">
    <property type="entry name" value="Ribonuclease Z/Hydroxyacylglutathione hydrolase-like"/>
    <property type="match status" value="1"/>
</dbReference>
<dbReference type="PANTHER" id="PTHR30619:SF1">
    <property type="entry name" value="RECOMBINATION PROTEIN 2"/>
    <property type="match status" value="1"/>
</dbReference>
<dbReference type="InterPro" id="IPR052159">
    <property type="entry name" value="Competence_DNA_uptake"/>
</dbReference>
<dbReference type="RefSeq" id="WP_184204990.1">
    <property type="nucleotide sequence ID" value="NZ_JACHIF010000001.1"/>
</dbReference>
<dbReference type="Pfam" id="PF00753">
    <property type="entry name" value="Lactamase_B"/>
    <property type="match status" value="1"/>
</dbReference>
<dbReference type="InterPro" id="IPR025405">
    <property type="entry name" value="DUF4131"/>
</dbReference>
<dbReference type="InterPro" id="IPR004477">
    <property type="entry name" value="ComEC_N"/>
</dbReference>
<evidence type="ECO:0000313" key="11">
    <source>
        <dbReference type="Proteomes" id="UP000534294"/>
    </source>
</evidence>
<evidence type="ECO:0000256" key="2">
    <source>
        <dbReference type="ARBA" id="ARBA00022475"/>
    </source>
</evidence>
<keyword evidence="3 6" id="KW-0812">Transmembrane</keyword>
<reference evidence="10 11" key="1">
    <citation type="submission" date="2020-08" db="EMBL/GenBank/DDBJ databases">
        <title>Genomic Encyclopedia of Type Strains, Phase IV (KMG-IV): sequencing the most valuable type-strain genomes for metagenomic binning, comparative biology and taxonomic classification.</title>
        <authorList>
            <person name="Goeker M."/>
        </authorList>
    </citation>
    <scope>NUCLEOTIDE SEQUENCE [LARGE SCALE GENOMIC DNA]</scope>
    <source>
        <strain evidence="10 11">DSM 12251</strain>
    </source>
</reference>
<dbReference type="InterPro" id="IPR001279">
    <property type="entry name" value="Metallo-B-lactamas"/>
</dbReference>
<feature type="transmembrane region" description="Helical" evidence="6">
    <location>
        <begin position="336"/>
        <end position="355"/>
    </location>
</feature>
<feature type="transmembrane region" description="Helical" evidence="6">
    <location>
        <begin position="361"/>
        <end position="384"/>
    </location>
</feature>
<feature type="transmembrane region" description="Helical" evidence="6">
    <location>
        <begin position="290"/>
        <end position="306"/>
    </location>
</feature>
<dbReference type="EMBL" id="JACHIF010000001">
    <property type="protein sequence ID" value="MBB5036291.1"/>
    <property type="molecule type" value="Genomic_DNA"/>
</dbReference>
<name>A0A7W8DNU7_9BACT</name>
<proteinExistence type="predicted"/>
<gene>
    <name evidence="10" type="ORF">HNQ64_000525</name>
</gene>
<feature type="transmembrane region" description="Helical" evidence="6">
    <location>
        <begin position="443"/>
        <end position="465"/>
    </location>
</feature>
<dbReference type="GO" id="GO:0005886">
    <property type="term" value="C:plasma membrane"/>
    <property type="evidence" value="ECO:0007669"/>
    <property type="project" value="UniProtKB-SubCell"/>
</dbReference>
<evidence type="ECO:0000256" key="5">
    <source>
        <dbReference type="ARBA" id="ARBA00023136"/>
    </source>
</evidence>
<keyword evidence="4 6" id="KW-1133">Transmembrane helix</keyword>
<organism evidence="10 11">
    <name type="scientific">Prosthecobacter dejongeii</name>
    <dbReference type="NCBI Taxonomy" id="48465"/>
    <lineage>
        <taxon>Bacteria</taxon>
        <taxon>Pseudomonadati</taxon>
        <taxon>Verrucomicrobiota</taxon>
        <taxon>Verrucomicrobiia</taxon>
        <taxon>Verrucomicrobiales</taxon>
        <taxon>Verrucomicrobiaceae</taxon>
        <taxon>Prosthecobacter</taxon>
    </lineage>
</organism>
<sequence length="785" mass="86600">MSFRSRFLPWPSRYPMLLLMLAAIVGILVAEFQAYTPGLGFCLVTLLVGLYFAYRPGLATALPLICLGFIFWHSQRLAETFGHPVRQHLLTRPDTAETATVQGRLYPWTEGAELDQATALCEVTHLKWSRETQFTPQKLSVKVRLPEGYTLATPGIYTLQGRLSLPAPPNNPGQFDAVTYSLRMGWVATLKAQEITLEKADALALRFRLLHAAEASRQWITQRLTQGLESQPTQAGVILAMALGASDAAGKDIEDAFRDSGTLHVFAVSGLHVVMLAHIASMGLSWLGRLRLSIVLILLVFAYAFITGWRPSAARAAFMTAFVLAAPLLNRKSQVINILGAVALLLLTAETHLLFMPGFQLSFFVLLAIVMIASGLLTLTHAWSELDPYLPPTLATYGQRCGSRLRMWAAALLFSSIAAWFGSLPFLLGHFQTFSPVALVSNLILVPASELCLLLSCISLVFASLHWGWAVAAFNQLNAHLASFMVAAATWFATWPGANHHVNVVQVTAPEAAIQVFQLPFGGGAAYLASGSQHWLLDTGNEDQWRYVVRPFLRQAGVDQLQGLILSHSDISHVGAAPWVLAAQGRPTLHTSHLEPWKPDPPFSSLKKLSTQVHPDSPLWQRHEQGQTIPIAPYETQPITAQVLHPGPRDLHEKADDRGLVLMIHLGAFRVLWLNDAGFITEKRLLEKPDTLRCDLLVRHQHSADIAGLTELLLAAQPQAIISSNDRYSPEETLPQRLRDFCQQQQVPLFDLEADGSVRLEIQGAQAQLKAFKSTRSMILKPRQP</sequence>
<dbReference type="Pfam" id="PF03772">
    <property type="entry name" value="Competence"/>
    <property type="match status" value="1"/>
</dbReference>
<comment type="caution">
    <text evidence="10">The sequence shown here is derived from an EMBL/GenBank/DDBJ whole genome shotgun (WGS) entry which is preliminary data.</text>
</comment>
<dbReference type="Proteomes" id="UP000534294">
    <property type="component" value="Unassembled WGS sequence"/>
</dbReference>
<comment type="subcellular location">
    <subcellularLocation>
        <location evidence="1">Cell membrane</location>
        <topology evidence="1">Multi-pass membrane protein</topology>
    </subcellularLocation>
</comment>
<dbReference type="NCBIfam" id="TIGR00360">
    <property type="entry name" value="ComEC_N-term"/>
    <property type="match status" value="1"/>
</dbReference>
<evidence type="ECO:0000256" key="1">
    <source>
        <dbReference type="ARBA" id="ARBA00004651"/>
    </source>
</evidence>
<dbReference type="Pfam" id="PF13567">
    <property type="entry name" value="DUF4131"/>
    <property type="match status" value="1"/>
</dbReference>
<evidence type="ECO:0000259" key="8">
    <source>
        <dbReference type="Pfam" id="PF03772"/>
    </source>
</evidence>
<feature type="transmembrane region" description="Helical" evidence="6">
    <location>
        <begin position="477"/>
        <end position="498"/>
    </location>
</feature>
<evidence type="ECO:0000256" key="4">
    <source>
        <dbReference type="ARBA" id="ARBA00022989"/>
    </source>
</evidence>
<protein>
    <submittedName>
        <fullName evidence="10">ComEC/Rec2-related protein</fullName>
    </submittedName>
</protein>
<keyword evidence="2" id="KW-1003">Cell membrane</keyword>
<accession>A0A7W8DNU7</accession>
<evidence type="ECO:0000259" key="9">
    <source>
        <dbReference type="Pfam" id="PF13567"/>
    </source>
</evidence>
<feature type="domain" description="Metallo-beta-lactamase" evidence="7">
    <location>
        <begin position="522"/>
        <end position="623"/>
    </location>
</feature>
<evidence type="ECO:0000313" key="10">
    <source>
        <dbReference type="EMBL" id="MBB5036291.1"/>
    </source>
</evidence>
<dbReference type="AlphaFoldDB" id="A0A7W8DNU7"/>
<feature type="transmembrane region" description="Helical" evidence="6">
    <location>
        <begin position="50"/>
        <end position="72"/>
    </location>
</feature>
<evidence type="ECO:0000256" key="6">
    <source>
        <dbReference type="SAM" id="Phobius"/>
    </source>
</evidence>
<dbReference type="PANTHER" id="PTHR30619">
    <property type="entry name" value="DNA INTERNALIZATION/COMPETENCE PROTEIN COMEC/REC2"/>
    <property type="match status" value="1"/>
</dbReference>
<dbReference type="InterPro" id="IPR036866">
    <property type="entry name" value="RibonucZ/Hydroxyglut_hydro"/>
</dbReference>
<feature type="domain" description="DUF4131" evidence="9">
    <location>
        <begin position="38"/>
        <end position="196"/>
    </location>
</feature>
<feature type="transmembrane region" description="Helical" evidence="6">
    <location>
        <begin position="405"/>
        <end position="423"/>
    </location>
</feature>